<evidence type="ECO:0000256" key="3">
    <source>
        <dbReference type="ARBA" id="ARBA00022723"/>
    </source>
</evidence>
<dbReference type="Pfam" id="PF22590">
    <property type="entry name" value="Cas3-like_C_2"/>
    <property type="match status" value="1"/>
</dbReference>
<dbReference type="InterPro" id="IPR011545">
    <property type="entry name" value="DEAD/DEAH_box_helicase_dom"/>
</dbReference>
<reference evidence="11 12" key="1">
    <citation type="submission" date="2017-12" db="EMBL/GenBank/DDBJ databases">
        <title>Phylogenetic diversity of female urinary microbiome.</title>
        <authorList>
            <person name="Thomas-White K."/>
            <person name="Wolfe A.J."/>
        </authorList>
    </citation>
    <scope>NUCLEOTIDE SEQUENCE [LARGE SCALE GENOMIC DNA]</scope>
    <source>
        <strain evidence="11 12">UMB1298</strain>
    </source>
</reference>
<evidence type="ECO:0000313" key="12">
    <source>
        <dbReference type="Proteomes" id="UP000234206"/>
    </source>
</evidence>
<keyword evidence="7" id="KW-0067">ATP-binding</keyword>
<dbReference type="AlphaFoldDB" id="A0A2I1PAB0"/>
<feature type="domain" description="Helicase C-terminal" evidence="9">
    <location>
        <begin position="257"/>
        <end position="424"/>
    </location>
</feature>
<keyword evidence="3" id="KW-0479">Metal-binding</keyword>
<dbReference type="RefSeq" id="WP_101849619.1">
    <property type="nucleotide sequence ID" value="NZ_PKIZ01000011.1"/>
</dbReference>
<keyword evidence="12" id="KW-1185">Reference proteome</keyword>
<dbReference type="PROSITE" id="PS51643">
    <property type="entry name" value="HD_CAS3"/>
    <property type="match status" value="1"/>
</dbReference>
<dbReference type="GO" id="GO:0003724">
    <property type="term" value="F:RNA helicase activity"/>
    <property type="evidence" value="ECO:0007669"/>
    <property type="project" value="TreeGrafter"/>
</dbReference>
<comment type="caution">
    <text evidence="11">The sequence shown here is derived from an EMBL/GenBank/DDBJ whole genome shotgun (WGS) entry which is preliminary data.</text>
</comment>
<feature type="domain" description="HD Cas3-type" evidence="10">
    <location>
        <begin position="590"/>
        <end position="815"/>
    </location>
</feature>
<dbReference type="InterPro" id="IPR006483">
    <property type="entry name" value="CRISPR-assoc_Cas3_HD"/>
</dbReference>
<comment type="similarity">
    <text evidence="2">In the central section; belongs to the CRISPR-associated helicase Cas3 family.</text>
</comment>
<evidence type="ECO:0000256" key="1">
    <source>
        <dbReference type="ARBA" id="ARBA00006847"/>
    </source>
</evidence>
<dbReference type="Gene3D" id="1.10.3210.30">
    <property type="match status" value="1"/>
</dbReference>
<dbReference type="NCBIfam" id="TIGR01596">
    <property type="entry name" value="cas3_HD"/>
    <property type="match status" value="1"/>
</dbReference>
<dbReference type="InterPro" id="IPR038257">
    <property type="entry name" value="CRISPR-assoc_Cas3_HD_sf"/>
</dbReference>
<keyword evidence="11" id="KW-0255">Endonuclease</keyword>
<sequence>MTHTFTQVFEAATGSAPYDYQCRIAKEGLPPVLTAATGAGKTAAIVLGWLYRRQFADLETRRATPRRLVIAQPMRTLTEQTARSVRHWLEALAAAGMLQDEVDVHELMGGLFTRERQRDWRMSMARDAVVVGTVDAVVSRALFRGYGARRPAYPMEAALVLNGAHLVVDEMQLAEQATATLRQVAAFQASTALGGTSEPAGLTCMSATPSTAALDTVDFRFEASQVMEMGPIDGALARRLQAAKEIRQIPAGKTAQLADQVLAAHRLGTLTLVVLNTVDTAADVHAKLAKALNKQGASTELHLVHSQFRPHERQALMERLGEQEWPAEGTVVVATQAVEAGVDLDAATLVTEASPWPSFCQRVGRCNRRGEIDGARVLWFPALGSGPYEKTDLASTAAVLETLEGQEVTSPQLLSMEVEWAEPTLHFLRRKDLLALVDTAPDLSGQDLDVSRYIRASEDATVTVAWVPDAWLPGQGPQGGSVEDLPRSPLPSHEWRCPVPLRRLRKWAEKHPGALFAFDPTANRWRPVAIRDIRPGMALVAGASRGGYEVERGFSLTHKAVVEPLPGVNDIPSDPLQQEASDADAGQRGGVEVPVVLTTHLADAARAAEDLLRELDVDLRPGLHEALVAAARSHDVGKVHPQWQEFIHAAAGRPVETEGVPLAKSGGRSRARLPHGLRHEFVSALALQTEAGRAWLADEGVAVDDAALVRYLVGAHHGYVRIMPPNPTGDGSGKELVHWLGLQHGEPVPWIDPRTGERLADAGHADFVRGAARVAGSADQEPLQTWSEMTTSLLSLHGPFRLAWMEAVVRVADWRASEHPTVEEI</sequence>
<dbReference type="Pfam" id="PF18019">
    <property type="entry name" value="Cas3_HD"/>
    <property type="match status" value="1"/>
</dbReference>
<keyword evidence="4" id="KW-0547">Nucleotide-binding</keyword>
<dbReference type="GO" id="GO:0051607">
    <property type="term" value="P:defense response to virus"/>
    <property type="evidence" value="ECO:0007669"/>
    <property type="project" value="UniProtKB-KW"/>
</dbReference>
<dbReference type="GO" id="GO:0004519">
    <property type="term" value="F:endonuclease activity"/>
    <property type="evidence" value="ECO:0007669"/>
    <property type="project" value="UniProtKB-KW"/>
</dbReference>
<name>A0A2I1PAB0_9MICO</name>
<dbReference type="OrthoDB" id="9810236at2"/>
<organism evidence="11 12">
    <name type="scientific">Kytococcus schroeteri</name>
    <dbReference type="NCBI Taxonomy" id="138300"/>
    <lineage>
        <taxon>Bacteria</taxon>
        <taxon>Bacillati</taxon>
        <taxon>Actinomycetota</taxon>
        <taxon>Actinomycetes</taxon>
        <taxon>Micrococcales</taxon>
        <taxon>Kytococcaceae</taxon>
        <taxon>Kytococcus</taxon>
    </lineage>
</organism>
<evidence type="ECO:0000256" key="6">
    <source>
        <dbReference type="ARBA" id="ARBA00022806"/>
    </source>
</evidence>
<evidence type="ECO:0000256" key="2">
    <source>
        <dbReference type="ARBA" id="ARBA00009046"/>
    </source>
</evidence>
<evidence type="ECO:0000256" key="4">
    <source>
        <dbReference type="ARBA" id="ARBA00022741"/>
    </source>
</evidence>
<dbReference type="SMART" id="SM00490">
    <property type="entry name" value="HELICc"/>
    <property type="match status" value="1"/>
</dbReference>
<dbReference type="PANTHER" id="PTHR47963">
    <property type="entry name" value="DEAD-BOX ATP-DEPENDENT RNA HELICASE 47, MITOCHONDRIAL"/>
    <property type="match status" value="1"/>
</dbReference>
<gene>
    <name evidence="11" type="ORF">CYJ76_06715</name>
</gene>
<dbReference type="EMBL" id="PKIZ01000011">
    <property type="protein sequence ID" value="PKZ41569.1"/>
    <property type="molecule type" value="Genomic_DNA"/>
</dbReference>
<proteinExistence type="inferred from homology"/>
<evidence type="ECO:0000313" key="11">
    <source>
        <dbReference type="EMBL" id="PKZ41569.1"/>
    </source>
</evidence>
<dbReference type="GO" id="GO:0003723">
    <property type="term" value="F:RNA binding"/>
    <property type="evidence" value="ECO:0007669"/>
    <property type="project" value="TreeGrafter"/>
</dbReference>
<dbReference type="InterPro" id="IPR050547">
    <property type="entry name" value="DEAD_box_RNA_helicases"/>
</dbReference>
<dbReference type="Pfam" id="PF00270">
    <property type="entry name" value="DEAD"/>
    <property type="match status" value="1"/>
</dbReference>
<dbReference type="PROSITE" id="PS51194">
    <property type="entry name" value="HELICASE_CTER"/>
    <property type="match status" value="1"/>
</dbReference>
<evidence type="ECO:0000259" key="10">
    <source>
        <dbReference type="PROSITE" id="PS51643"/>
    </source>
</evidence>
<dbReference type="Gene3D" id="3.40.50.300">
    <property type="entry name" value="P-loop containing nucleotide triphosphate hydrolases"/>
    <property type="match status" value="2"/>
</dbReference>
<protein>
    <submittedName>
        <fullName evidence="11">CRISPR-associated endonuclease Cas3</fullName>
    </submittedName>
</protein>
<keyword evidence="11" id="KW-0540">Nuclease</keyword>
<evidence type="ECO:0000256" key="5">
    <source>
        <dbReference type="ARBA" id="ARBA00022801"/>
    </source>
</evidence>
<comment type="similarity">
    <text evidence="1">In the N-terminal section; belongs to the CRISPR-associated nuclease Cas3-HD family.</text>
</comment>
<dbReference type="GO" id="GO:0005524">
    <property type="term" value="F:ATP binding"/>
    <property type="evidence" value="ECO:0007669"/>
    <property type="project" value="UniProtKB-KW"/>
</dbReference>
<evidence type="ECO:0000256" key="7">
    <source>
        <dbReference type="ARBA" id="ARBA00022840"/>
    </source>
</evidence>
<accession>A0A2I1PAB0</accession>
<dbReference type="Proteomes" id="UP000234206">
    <property type="component" value="Unassembled WGS sequence"/>
</dbReference>
<evidence type="ECO:0000256" key="8">
    <source>
        <dbReference type="ARBA" id="ARBA00023118"/>
    </source>
</evidence>
<keyword evidence="8" id="KW-0051">Antiviral defense</keyword>
<dbReference type="InterPro" id="IPR054712">
    <property type="entry name" value="Cas3-like_dom"/>
</dbReference>
<dbReference type="InterPro" id="IPR001650">
    <property type="entry name" value="Helicase_C-like"/>
</dbReference>
<dbReference type="SUPFAM" id="SSF52540">
    <property type="entry name" value="P-loop containing nucleoside triphosphate hydrolases"/>
    <property type="match status" value="1"/>
</dbReference>
<dbReference type="GO" id="GO:0016787">
    <property type="term" value="F:hydrolase activity"/>
    <property type="evidence" value="ECO:0007669"/>
    <property type="project" value="UniProtKB-KW"/>
</dbReference>
<keyword evidence="5" id="KW-0378">Hydrolase</keyword>
<dbReference type="InterPro" id="IPR027417">
    <property type="entry name" value="P-loop_NTPase"/>
</dbReference>
<dbReference type="GO" id="GO:0046872">
    <property type="term" value="F:metal ion binding"/>
    <property type="evidence" value="ECO:0007669"/>
    <property type="project" value="UniProtKB-KW"/>
</dbReference>
<evidence type="ECO:0000259" key="9">
    <source>
        <dbReference type="PROSITE" id="PS51194"/>
    </source>
</evidence>
<dbReference type="PANTHER" id="PTHR47963:SF9">
    <property type="entry name" value="CRISPR-ASSOCIATED ENDONUCLEASE_HELICASE CAS3"/>
    <property type="match status" value="1"/>
</dbReference>
<keyword evidence="6" id="KW-0347">Helicase</keyword>